<dbReference type="InterPro" id="IPR036890">
    <property type="entry name" value="HATPase_C_sf"/>
</dbReference>
<dbReference type="InterPro" id="IPR003594">
    <property type="entry name" value="HATPase_dom"/>
</dbReference>
<evidence type="ECO:0000256" key="2">
    <source>
        <dbReference type="ARBA" id="ARBA00012438"/>
    </source>
</evidence>
<feature type="domain" description="Histidine kinase" evidence="10">
    <location>
        <begin position="196"/>
        <end position="398"/>
    </location>
</feature>
<evidence type="ECO:0000256" key="8">
    <source>
        <dbReference type="ARBA" id="ARBA00023012"/>
    </source>
</evidence>
<keyword evidence="9" id="KW-1133">Transmembrane helix</keyword>
<keyword evidence="9" id="KW-0812">Transmembrane</keyword>
<dbReference type="Pfam" id="PF02518">
    <property type="entry name" value="HATPase_c"/>
    <property type="match status" value="1"/>
</dbReference>
<dbReference type="PROSITE" id="PS50109">
    <property type="entry name" value="HIS_KIN"/>
    <property type="match status" value="1"/>
</dbReference>
<gene>
    <name evidence="11" type="ORF">K8V47_05275</name>
</gene>
<evidence type="ECO:0000256" key="4">
    <source>
        <dbReference type="ARBA" id="ARBA00022679"/>
    </source>
</evidence>
<dbReference type="EC" id="2.7.13.3" evidence="2"/>
<keyword evidence="7" id="KW-0067">ATP-binding</keyword>
<evidence type="ECO:0000259" key="10">
    <source>
        <dbReference type="PROSITE" id="PS50109"/>
    </source>
</evidence>
<proteinExistence type="predicted"/>
<name>A0A921E910_9BACT</name>
<organism evidence="11 12">
    <name type="scientific">Candidatus Amulumruptor caecigallinarius</name>
    <dbReference type="NCBI Taxonomy" id="2109911"/>
    <lineage>
        <taxon>Bacteria</taxon>
        <taxon>Pseudomonadati</taxon>
        <taxon>Bacteroidota</taxon>
        <taxon>Bacteroidia</taxon>
        <taxon>Bacteroidales</taxon>
        <taxon>Muribaculaceae</taxon>
        <taxon>Candidatus Amulumruptor</taxon>
    </lineage>
</organism>
<protein>
    <recommendedName>
        <fullName evidence="2">histidine kinase</fullName>
        <ecNumber evidence="2">2.7.13.3</ecNumber>
    </recommendedName>
</protein>
<dbReference type="GO" id="GO:0005524">
    <property type="term" value="F:ATP binding"/>
    <property type="evidence" value="ECO:0007669"/>
    <property type="project" value="UniProtKB-KW"/>
</dbReference>
<dbReference type="PANTHER" id="PTHR43065:SF10">
    <property type="entry name" value="PEROXIDE STRESS-ACTIVATED HISTIDINE KINASE MAK3"/>
    <property type="match status" value="1"/>
</dbReference>
<keyword evidence="8" id="KW-0902">Two-component regulatory system</keyword>
<evidence type="ECO:0000256" key="1">
    <source>
        <dbReference type="ARBA" id="ARBA00000085"/>
    </source>
</evidence>
<keyword evidence="3" id="KW-0597">Phosphoprotein</keyword>
<dbReference type="EMBL" id="DYXT01000028">
    <property type="protein sequence ID" value="HJE39151.1"/>
    <property type="molecule type" value="Genomic_DNA"/>
</dbReference>
<feature type="transmembrane region" description="Helical" evidence="9">
    <location>
        <begin position="9"/>
        <end position="27"/>
    </location>
</feature>
<dbReference type="Proteomes" id="UP000711407">
    <property type="component" value="Unassembled WGS sequence"/>
</dbReference>
<evidence type="ECO:0000256" key="6">
    <source>
        <dbReference type="ARBA" id="ARBA00022777"/>
    </source>
</evidence>
<dbReference type="InterPro" id="IPR004358">
    <property type="entry name" value="Sig_transdc_His_kin-like_C"/>
</dbReference>
<comment type="catalytic activity">
    <reaction evidence="1">
        <text>ATP + protein L-histidine = ADP + protein N-phospho-L-histidine.</text>
        <dbReference type="EC" id="2.7.13.3"/>
    </reaction>
</comment>
<evidence type="ECO:0000256" key="7">
    <source>
        <dbReference type="ARBA" id="ARBA00022840"/>
    </source>
</evidence>
<reference evidence="11" key="2">
    <citation type="submission" date="2021-09" db="EMBL/GenBank/DDBJ databases">
        <authorList>
            <person name="Gilroy R."/>
        </authorList>
    </citation>
    <scope>NUCLEOTIDE SEQUENCE</scope>
    <source>
        <strain evidence="11">4100</strain>
    </source>
</reference>
<evidence type="ECO:0000313" key="11">
    <source>
        <dbReference type="EMBL" id="HJE39151.1"/>
    </source>
</evidence>
<dbReference type="SUPFAM" id="SSF55874">
    <property type="entry name" value="ATPase domain of HSP90 chaperone/DNA topoisomerase II/histidine kinase"/>
    <property type="match status" value="1"/>
</dbReference>
<dbReference type="Gene3D" id="3.30.565.10">
    <property type="entry name" value="Histidine kinase-like ATPase, C-terminal domain"/>
    <property type="match status" value="1"/>
</dbReference>
<keyword evidence="6 11" id="KW-0418">Kinase</keyword>
<evidence type="ECO:0000256" key="3">
    <source>
        <dbReference type="ARBA" id="ARBA00022553"/>
    </source>
</evidence>
<reference evidence="11" key="1">
    <citation type="journal article" date="2021" name="PeerJ">
        <title>Extensive microbial diversity within the chicken gut microbiome revealed by metagenomics and culture.</title>
        <authorList>
            <person name="Gilroy R."/>
            <person name="Ravi A."/>
            <person name="Getino M."/>
            <person name="Pursley I."/>
            <person name="Horton D.L."/>
            <person name="Alikhan N.F."/>
            <person name="Baker D."/>
            <person name="Gharbi K."/>
            <person name="Hall N."/>
            <person name="Watson M."/>
            <person name="Adriaenssens E.M."/>
            <person name="Foster-Nyarko E."/>
            <person name="Jarju S."/>
            <person name="Secka A."/>
            <person name="Antonio M."/>
            <person name="Oren A."/>
            <person name="Chaudhuri R.R."/>
            <person name="La Ragione R."/>
            <person name="Hildebrand F."/>
            <person name="Pallen M.J."/>
        </authorList>
    </citation>
    <scope>NUCLEOTIDE SEQUENCE</scope>
    <source>
        <strain evidence="11">4100</strain>
    </source>
</reference>
<evidence type="ECO:0000256" key="9">
    <source>
        <dbReference type="SAM" id="Phobius"/>
    </source>
</evidence>
<accession>A0A921E910</accession>
<dbReference type="AlphaFoldDB" id="A0A921E910"/>
<evidence type="ECO:0000313" key="12">
    <source>
        <dbReference type="Proteomes" id="UP000711407"/>
    </source>
</evidence>
<evidence type="ECO:0000256" key="5">
    <source>
        <dbReference type="ARBA" id="ARBA00022741"/>
    </source>
</evidence>
<feature type="transmembrane region" description="Helical" evidence="9">
    <location>
        <begin position="158"/>
        <end position="178"/>
    </location>
</feature>
<dbReference type="GO" id="GO:0004673">
    <property type="term" value="F:protein histidine kinase activity"/>
    <property type="evidence" value="ECO:0007669"/>
    <property type="project" value="UniProtKB-EC"/>
</dbReference>
<dbReference type="GO" id="GO:0000160">
    <property type="term" value="P:phosphorelay signal transduction system"/>
    <property type="evidence" value="ECO:0007669"/>
    <property type="project" value="UniProtKB-KW"/>
</dbReference>
<sequence length="405" mass="45570">MNFPWPRRLFPVSFILISMTVVSYFLYYSGTLVDELAVQERARMQIWADATRQIINTDDTVSSPATLEFLLSIIEDNRTIPLLLTDDEGTIIMQRNFALPQPIDSLAPWELSDANKRYLQSKLDRLRQSPNVIHIDISEGNVQHLYYEDSRLLKTLNIYPYILVLVMVIFIAIIYLALRASKKAEQNRLWVGLSKETAHQLGTPISSLMAWLPLLEAEGVDHDTVKEMDKDVNRLSTIASRFSKIGSKPNMEPSDLNAVVGQSVDYMKSRISRRITLTFMQSSVPINANLSAPLLEWVMENLIKNAVDAMDGQGSITVEVKSTTDNAIIMVSDTGKGMTRKQRRDIFKPGYSTKKRGWGLGLTLVRRIVTQYHGGKIYVSDSQPGIGTTFVIELPLNPALSTTDA</sequence>
<dbReference type="PRINTS" id="PR00344">
    <property type="entry name" value="BCTRLSENSOR"/>
</dbReference>
<dbReference type="SMART" id="SM00387">
    <property type="entry name" value="HATPase_c"/>
    <property type="match status" value="1"/>
</dbReference>
<keyword evidence="5" id="KW-0547">Nucleotide-binding</keyword>
<comment type="caution">
    <text evidence="11">The sequence shown here is derived from an EMBL/GenBank/DDBJ whole genome shotgun (WGS) entry which is preliminary data.</text>
</comment>
<keyword evidence="4" id="KW-0808">Transferase</keyword>
<dbReference type="InterPro" id="IPR005467">
    <property type="entry name" value="His_kinase_dom"/>
</dbReference>
<keyword evidence="9" id="KW-0472">Membrane</keyword>
<dbReference type="PANTHER" id="PTHR43065">
    <property type="entry name" value="SENSOR HISTIDINE KINASE"/>
    <property type="match status" value="1"/>
</dbReference>